<dbReference type="RefSeq" id="WP_188499386.1">
    <property type="nucleotide sequence ID" value="NZ_BMFV01000060.1"/>
</dbReference>
<evidence type="ECO:0000256" key="3">
    <source>
        <dbReference type="ARBA" id="ARBA00022692"/>
    </source>
</evidence>
<reference evidence="8" key="2">
    <citation type="submission" date="2020-09" db="EMBL/GenBank/DDBJ databases">
        <authorList>
            <person name="Sun Q."/>
            <person name="Zhou Y."/>
        </authorList>
    </citation>
    <scope>NUCLEOTIDE SEQUENCE</scope>
    <source>
        <strain evidence="8">CGMCC 1.12777</strain>
    </source>
</reference>
<feature type="transmembrane region" description="Helical" evidence="6">
    <location>
        <begin position="33"/>
        <end position="58"/>
    </location>
</feature>
<gene>
    <name evidence="8" type="ORF">GCM10007096_42350</name>
</gene>
<dbReference type="PANTHER" id="PTHR33885:SF3">
    <property type="entry name" value="PHAGE SHOCK PROTEIN C"/>
    <property type="match status" value="1"/>
</dbReference>
<organism evidence="8 9">
    <name type="scientific">Pullulanibacillus pueri</name>
    <dbReference type="NCBI Taxonomy" id="1437324"/>
    <lineage>
        <taxon>Bacteria</taxon>
        <taxon>Bacillati</taxon>
        <taxon>Bacillota</taxon>
        <taxon>Bacilli</taxon>
        <taxon>Bacillales</taxon>
        <taxon>Sporolactobacillaceae</taxon>
        <taxon>Pullulanibacillus</taxon>
    </lineage>
</organism>
<evidence type="ECO:0000256" key="1">
    <source>
        <dbReference type="ARBA" id="ARBA00004162"/>
    </source>
</evidence>
<dbReference type="AlphaFoldDB" id="A0A8J3ESM8"/>
<dbReference type="InterPro" id="IPR052027">
    <property type="entry name" value="PspC"/>
</dbReference>
<evidence type="ECO:0000313" key="9">
    <source>
        <dbReference type="Proteomes" id="UP000656813"/>
    </source>
</evidence>
<evidence type="ECO:0000256" key="4">
    <source>
        <dbReference type="ARBA" id="ARBA00022989"/>
    </source>
</evidence>
<dbReference type="Pfam" id="PF04024">
    <property type="entry name" value="PspC"/>
    <property type="match status" value="1"/>
</dbReference>
<keyword evidence="5 6" id="KW-0472">Membrane</keyword>
<keyword evidence="9" id="KW-1185">Reference proteome</keyword>
<comment type="subcellular location">
    <subcellularLocation>
        <location evidence="1">Cell membrane</location>
        <topology evidence="1">Single-pass membrane protein</topology>
    </subcellularLocation>
</comment>
<sequence>MKRLYRSRKNRMLSGILGGIGEFFNIDPTIIRVAYILLMVLTAFFPFFILYFIFYFVIPEEDNY</sequence>
<reference evidence="8" key="1">
    <citation type="journal article" date="2014" name="Int. J. Syst. Evol. Microbiol.">
        <title>Complete genome sequence of Corynebacterium casei LMG S-19264T (=DSM 44701T), isolated from a smear-ripened cheese.</title>
        <authorList>
            <consortium name="US DOE Joint Genome Institute (JGI-PGF)"/>
            <person name="Walter F."/>
            <person name="Albersmeier A."/>
            <person name="Kalinowski J."/>
            <person name="Ruckert C."/>
        </authorList>
    </citation>
    <scope>NUCLEOTIDE SEQUENCE</scope>
    <source>
        <strain evidence="8">CGMCC 1.12777</strain>
    </source>
</reference>
<keyword evidence="3 6" id="KW-0812">Transmembrane</keyword>
<dbReference type="EMBL" id="BMFV01000060">
    <property type="protein sequence ID" value="GGH88921.1"/>
    <property type="molecule type" value="Genomic_DNA"/>
</dbReference>
<evidence type="ECO:0000313" key="8">
    <source>
        <dbReference type="EMBL" id="GGH88921.1"/>
    </source>
</evidence>
<dbReference type="InterPro" id="IPR007168">
    <property type="entry name" value="Phageshock_PspC_N"/>
</dbReference>
<feature type="domain" description="Phage shock protein PspC N-terminal" evidence="7">
    <location>
        <begin position="2"/>
        <end position="61"/>
    </location>
</feature>
<dbReference type="Proteomes" id="UP000656813">
    <property type="component" value="Unassembled WGS sequence"/>
</dbReference>
<evidence type="ECO:0000256" key="2">
    <source>
        <dbReference type="ARBA" id="ARBA00022475"/>
    </source>
</evidence>
<dbReference type="GO" id="GO:0005886">
    <property type="term" value="C:plasma membrane"/>
    <property type="evidence" value="ECO:0007669"/>
    <property type="project" value="UniProtKB-SubCell"/>
</dbReference>
<evidence type="ECO:0000256" key="6">
    <source>
        <dbReference type="SAM" id="Phobius"/>
    </source>
</evidence>
<proteinExistence type="predicted"/>
<dbReference type="PANTHER" id="PTHR33885">
    <property type="entry name" value="PHAGE SHOCK PROTEIN C"/>
    <property type="match status" value="1"/>
</dbReference>
<comment type="caution">
    <text evidence="8">The sequence shown here is derived from an EMBL/GenBank/DDBJ whole genome shotgun (WGS) entry which is preliminary data.</text>
</comment>
<protein>
    <recommendedName>
        <fullName evidence="7">Phage shock protein PspC N-terminal domain-containing protein</fullName>
    </recommendedName>
</protein>
<name>A0A8J3ESM8_9BACL</name>
<accession>A0A8J3ESM8</accession>
<keyword evidence="2" id="KW-1003">Cell membrane</keyword>
<evidence type="ECO:0000256" key="5">
    <source>
        <dbReference type="ARBA" id="ARBA00023136"/>
    </source>
</evidence>
<evidence type="ECO:0000259" key="7">
    <source>
        <dbReference type="Pfam" id="PF04024"/>
    </source>
</evidence>
<keyword evidence="4 6" id="KW-1133">Transmembrane helix</keyword>